<accession>A0A1B1K9X6</accession>
<reference evidence="2 3" key="1">
    <citation type="submission" date="2014-07" db="EMBL/GenBank/DDBJ databases">
        <authorList>
            <person name="Zhang J.E."/>
            <person name="Yang H."/>
            <person name="Guo J."/>
            <person name="Deng Z."/>
            <person name="Luo H."/>
            <person name="Luo M."/>
            <person name="Zhao B."/>
        </authorList>
    </citation>
    <scope>NUCLEOTIDE SEQUENCE [LARGE SCALE GENOMIC DNA]</scope>
    <source>
        <strain evidence="2 3">1CP</strain>
    </source>
</reference>
<dbReference type="AlphaFoldDB" id="A0A1B1K9X6"/>
<dbReference type="RefSeq" id="WP_081315399.1">
    <property type="nucleotide sequence ID" value="NZ_CP009111.1"/>
</dbReference>
<feature type="domain" description="HNH nuclease" evidence="1">
    <location>
        <begin position="75"/>
        <end position="118"/>
    </location>
</feature>
<dbReference type="InterPro" id="IPR044930">
    <property type="entry name" value="Homing_endonuclease_His-Me"/>
</dbReference>
<dbReference type="InterPro" id="IPR044925">
    <property type="entry name" value="His-Me_finger_sf"/>
</dbReference>
<evidence type="ECO:0000259" key="1">
    <source>
        <dbReference type="Pfam" id="PF13392"/>
    </source>
</evidence>
<organism evidence="2 3">
    <name type="scientific">Rhodococcus opacus</name>
    <name type="common">Nocardia opaca</name>
    <dbReference type="NCBI Taxonomy" id="37919"/>
    <lineage>
        <taxon>Bacteria</taxon>
        <taxon>Bacillati</taxon>
        <taxon>Actinomycetota</taxon>
        <taxon>Actinomycetes</taxon>
        <taxon>Mycobacteriales</taxon>
        <taxon>Nocardiaceae</taxon>
        <taxon>Rhodococcus</taxon>
    </lineage>
</organism>
<dbReference type="Proteomes" id="UP000186108">
    <property type="component" value="Chromosome"/>
</dbReference>
<gene>
    <name evidence="2" type="ORF">R1CP_23540</name>
</gene>
<evidence type="ECO:0000313" key="3">
    <source>
        <dbReference type="Proteomes" id="UP000186108"/>
    </source>
</evidence>
<dbReference type="SUPFAM" id="SSF54060">
    <property type="entry name" value="His-Me finger endonucleases"/>
    <property type="match status" value="1"/>
</dbReference>
<dbReference type="Pfam" id="PF13392">
    <property type="entry name" value="HNH_3"/>
    <property type="match status" value="1"/>
</dbReference>
<name>A0A1B1K9X6_RHOOP</name>
<sequence>MSLSTTRADAPWAGNGAQIPIYPILDALSDAQFLATVRRLNDKGLADPDGHILWTGALSDEGYPKFTLAGVSTVAHRVAWVLANGRDPLPGYTIDHECRTRNCINPEHLRELTMRDNALAGRSPAALNAAKLFCDRLHPLLDGHPNTYIRPDGARGCRECRVAAQRKSRARRLVAHHVAAHDAAVARGEKPDAVVVHVGSRKPKTLPPLPAHLPPFDAVEVA</sequence>
<dbReference type="GO" id="GO:0004519">
    <property type="term" value="F:endonuclease activity"/>
    <property type="evidence" value="ECO:0007669"/>
    <property type="project" value="InterPro"/>
</dbReference>
<dbReference type="EMBL" id="CP009111">
    <property type="protein sequence ID" value="ANS29376.1"/>
    <property type="molecule type" value="Genomic_DNA"/>
</dbReference>
<protein>
    <recommendedName>
        <fullName evidence="1">HNH nuclease domain-containing protein</fullName>
    </recommendedName>
</protein>
<dbReference type="Gene3D" id="3.90.75.10">
    <property type="entry name" value="Homing Intron 3 (I-ppo) Encoded Endonuclease, Chain A"/>
    <property type="match status" value="1"/>
</dbReference>
<dbReference type="InterPro" id="IPR003615">
    <property type="entry name" value="HNH_nuc"/>
</dbReference>
<proteinExistence type="predicted"/>
<evidence type="ECO:0000313" key="2">
    <source>
        <dbReference type="EMBL" id="ANS29376.1"/>
    </source>
</evidence>